<dbReference type="Pfam" id="PF00856">
    <property type="entry name" value="SET"/>
    <property type="match status" value="1"/>
</dbReference>
<proteinExistence type="predicted"/>
<protein>
    <recommendedName>
        <fullName evidence="2">SET domain-containing protein</fullName>
    </recommendedName>
</protein>
<name>A0ABR3F9U6_9AGAR</name>
<dbReference type="PANTHER" id="PTHR12197:SF251">
    <property type="entry name" value="EG:BACR7C10.4 PROTEIN"/>
    <property type="match status" value="1"/>
</dbReference>
<evidence type="ECO:0000313" key="4">
    <source>
        <dbReference type="Proteomes" id="UP001465976"/>
    </source>
</evidence>
<dbReference type="PROSITE" id="PS50280">
    <property type="entry name" value="SET"/>
    <property type="match status" value="1"/>
</dbReference>
<dbReference type="Proteomes" id="UP001465976">
    <property type="component" value="Unassembled WGS sequence"/>
</dbReference>
<evidence type="ECO:0000313" key="3">
    <source>
        <dbReference type="EMBL" id="KAL0571883.1"/>
    </source>
</evidence>
<feature type="region of interest" description="Disordered" evidence="1">
    <location>
        <begin position="1"/>
        <end position="38"/>
    </location>
</feature>
<dbReference type="InterPro" id="IPR046341">
    <property type="entry name" value="SET_dom_sf"/>
</dbReference>
<dbReference type="EMBL" id="JBAHYK010000702">
    <property type="protein sequence ID" value="KAL0571883.1"/>
    <property type="molecule type" value="Genomic_DNA"/>
</dbReference>
<comment type="caution">
    <text evidence="3">The sequence shown here is derived from an EMBL/GenBank/DDBJ whole genome shotgun (WGS) entry which is preliminary data.</text>
</comment>
<evidence type="ECO:0000256" key="1">
    <source>
        <dbReference type="SAM" id="MobiDB-lite"/>
    </source>
</evidence>
<dbReference type="Gene3D" id="2.170.270.10">
    <property type="entry name" value="SET domain"/>
    <property type="match status" value="1"/>
</dbReference>
<dbReference type="SMART" id="SM00317">
    <property type="entry name" value="SET"/>
    <property type="match status" value="1"/>
</dbReference>
<evidence type="ECO:0000259" key="2">
    <source>
        <dbReference type="PROSITE" id="PS50280"/>
    </source>
</evidence>
<dbReference type="SUPFAM" id="SSF82199">
    <property type="entry name" value="SET domain"/>
    <property type="match status" value="1"/>
</dbReference>
<gene>
    <name evidence="3" type="ORF">V5O48_010073</name>
</gene>
<dbReference type="Gene3D" id="1.25.40.10">
    <property type="entry name" value="Tetratricopeptide repeat domain"/>
    <property type="match status" value="1"/>
</dbReference>
<accession>A0ABR3F9U6</accession>
<reference evidence="3 4" key="1">
    <citation type="submission" date="2024-02" db="EMBL/GenBank/DDBJ databases">
        <title>A draft genome for the cacao thread blight pathogen Marasmius crinis-equi.</title>
        <authorList>
            <person name="Cohen S.P."/>
            <person name="Baruah I.K."/>
            <person name="Amoako-Attah I."/>
            <person name="Bukari Y."/>
            <person name="Meinhardt L.W."/>
            <person name="Bailey B.A."/>
        </authorList>
    </citation>
    <scope>NUCLEOTIDE SEQUENCE [LARGE SCALE GENOMIC DNA]</scope>
    <source>
        <strain evidence="3 4">GH-76</strain>
    </source>
</reference>
<organism evidence="3 4">
    <name type="scientific">Marasmius crinis-equi</name>
    <dbReference type="NCBI Taxonomy" id="585013"/>
    <lineage>
        <taxon>Eukaryota</taxon>
        <taxon>Fungi</taxon>
        <taxon>Dikarya</taxon>
        <taxon>Basidiomycota</taxon>
        <taxon>Agaricomycotina</taxon>
        <taxon>Agaricomycetes</taxon>
        <taxon>Agaricomycetidae</taxon>
        <taxon>Agaricales</taxon>
        <taxon>Marasmiineae</taxon>
        <taxon>Marasmiaceae</taxon>
        <taxon>Marasmius</taxon>
    </lineage>
</organism>
<dbReference type="InterPro" id="IPR050869">
    <property type="entry name" value="H3K4_H4K5_MeTrfase"/>
</dbReference>
<keyword evidence="4" id="KW-1185">Reference proteome</keyword>
<dbReference type="InterPro" id="IPR001214">
    <property type="entry name" value="SET_dom"/>
</dbReference>
<sequence>MSSFSNLRAKKDKKSYVNVPTVPRDQSSTSNSSPKAPLIDDVQDENALRELRIRDGLYSTLPEWLEIRVSAEEGRGLWAKQVLKAAAVLHAQHKKTKLVFAGARNECQMADWSIHKFECAALQRWFQAAQGVQLPPSDAVRCIARLLWNREKKGRDSIWAKEVDSMQSHHIVVTKGEQMDTKLIEDQAQLAHSLVQYLGVAAPQELAEQFGINSAGELVDVISKFTTNTFTLSDPSLTPIGACVSPAAALLNHSCNPNVVVVFPGADSSSKKGQPLLEVVALRDISPGEQLLTAYVDTTLPATLRQKALKETYSFTCHCNLCDRKQDVDPRESLWCPKKCGGTCSLPDIESEGTDLATLCTACKSPVPVSNLEEVLDAVRIGSEGLEKAEKLQYSEPDKAKRLTTNLIPLLTSAGLSHTTHPLLALTRLHQALLIDELSGAVMPSSQTGEEEAVVSPGVQLTEKDRQEHLDECIRAGSKIVTGLSALLAPGHPMIGIATAELGKLLAVDEIAVVDPQTNGGIIFPPTGPARLKLAYDMLMRARASLRIGFGARNEGGRVGRQVREDLVRLEKEIEVWTSGVKNVLADRSR</sequence>
<feature type="compositionally biased region" description="Polar residues" evidence="1">
    <location>
        <begin position="24"/>
        <end position="34"/>
    </location>
</feature>
<dbReference type="PANTHER" id="PTHR12197">
    <property type="entry name" value="HISTONE-LYSINE N-METHYLTRANSFERASE SMYD"/>
    <property type="match status" value="1"/>
</dbReference>
<dbReference type="InterPro" id="IPR011990">
    <property type="entry name" value="TPR-like_helical_dom_sf"/>
</dbReference>
<feature type="domain" description="SET" evidence="2">
    <location>
        <begin position="63"/>
        <end position="296"/>
    </location>
</feature>